<dbReference type="Pfam" id="PF12793">
    <property type="entry name" value="SgrR_N"/>
    <property type="match status" value="1"/>
</dbReference>
<feature type="domain" description="Transcriptional regulator SgrR N-terminal HTH" evidence="1">
    <location>
        <begin position="11"/>
        <end position="113"/>
    </location>
</feature>
<protein>
    <submittedName>
        <fullName evidence="2">HTH-type transcriptional regulator SgrR</fullName>
    </submittedName>
</protein>
<sequence>MAESNIRRLNQLLKAYKCHNTYNVLVEDLAVALASSRRNVALIIKRLVALGWIEWQPAVGRGQTSILKIQTSVDEALYQTMVEQLEEDRFDLISKLIEQYREKAVRALTRAMGIECEGLSVIQK</sequence>
<dbReference type="InterPro" id="IPR036390">
    <property type="entry name" value="WH_DNA-bd_sf"/>
</dbReference>
<dbReference type="Proteomes" id="UP000326936">
    <property type="component" value="Plasmid pTHAF100_a"/>
</dbReference>
<dbReference type="RefSeq" id="WP_152432110.1">
    <property type="nucleotide sequence ID" value="NZ_CBCSDK010000008.1"/>
</dbReference>
<dbReference type="SUPFAM" id="SSF46785">
    <property type="entry name" value="Winged helix' DNA-binding domain"/>
    <property type="match status" value="1"/>
</dbReference>
<organism evidence="2 3">
    <name type="scientific">Vibrio aquimaris</name>
    <dbReference type="NCBI Taxonomy" id="2587862"/>
    <lineage>
        <taxon>Bacteria</taxon>
        <taxon>Pseudomonadati</taxon>
        <taxon>Pseudomonadota</taxon>
        <taxon>Gammaproteobacteria</taxon>
        <taxon>Vibrionales</taxon>
        <taxon>Vibrionaceae</taxon>
        <taxon>Vibrio</taxon>
    </lineage>
</organism>
<proteinExistence type="predicted"/>
<evidence type="ECO:0000313" key="3">
    <source>
        <dbReference type="Proteomes" id="UP000326936"/>
    </source>
</evidence>
<dbReference type="EMBL" id="CP045351">
    <property type="protein sequence ID" value="QFT28064.1"/>
    <property type="molecule type" value="Genomic_DNA"/>
</dbReference>
<dbReference type="KEGG" id="vaq:FIV01_16870"/>
<gene>
    <name evidence="2" type="primary">sgrR2</name>
    <name evidence="2" type="ORF">FIV01_16870</name>
</gene>
<evidence type="ECO:0000259" key="1">
    <source>
        <dbReference type="Pfam" id="PF12793"/>
    </source>
</evidence>
<dbReference type="Gene3D" id="1.10.10.10">
    <property type="entry name" value="Winged helix-like DNA-binding domain superfamily/Winged helix DNA-binding domain"/>
    <property type="match status" value="1"/>
</dbReference>
<keyword evidence="3" id="KW-1185">Reference proteome</keyword>
<name>A0A5P9CPD2_9VIBR</name>
<reference evidence="2 3" key="1">
    <citation type="submission" date="2019-10" db="EMBL/GenBank/DDBJ databases">
        <title>Complete genome sequence of Vibrio sp. strain THAF100, isolated from non-filtered water from the water column of tank 6 of a marine aquarium containing stony-coral fragments. Water maintained at 26 degree C.</title>
        <authorList>
            <person name="Ruckert C."/>
            <person name="Franco A."/>
            <person name="Kalinowski J."/>
            <person name="Glaeser S."/>
        </authorList>
    </citation>
    <scope>NUCLEOTIDE SEQUENCE [LARGE SCALE GENOMIC DNA]</scope>
    <source>
        <strain evidence="2 3">THAF100</strain>
        <plasmid evidence="3">pthaf100_a</plasmid>
    </source>
</reference>
<dbReference type="InterPro" id="IPR036388">
    <property type="entry name" value="WH-like_DNA-bd_sf"/>
</dbReference>
<dbReference type="AlphaFoldDB" id="A0A5P9CPD2"/>
<geneLocation type="plasmid" evidence="3">
    <name>pthaf100_a</name>
</geneLocation>
<dbReference type="InterPro" id="IPR025370">
    <property type="entry name" value="SgrR_HTH_N"/>
</dbReference>
<accession>A0A5P9CPD2</accession>
<dbReference type="OrthoDB" id="5898773at2"/>
<evidence type="ECO:0000313" key="2">
    <source>
        <dbReference type="EMBL" id="QFT28064.1"/>
    </source>
</evidence>
<keyword evidence="2" id="KW-0614">Plasmid</keyword>